<feature type="transmembrane region" description="Helical" evidence="1">
    <location>
        <begin position="6"/>
        <end position="24"/>
    </location>
</feature>
<evidence type="ECO:0000313" key="3">
    <source>
        <dbReference type="Proteomes" id="UP000198636"/>
    </source>
</evidence>
<dbReference type="OrthoDB" id="2455559at2"/>
<dbReference type="AlphaFoldDB" id="A0A1G5IRI0"/>
<organism evidence="2 3">
    <name type="scientific">Alkaliphilus peptidifermentans DSM 18978</name>
    <dbReference type="NCBI Taxonomy" id="1120976"/>
    <lineage>
        <taxon>Bacteria</taxon>
        <taxon>Bacillati</taxon>
        <taxon>Bacillota</taxon>
        <taxon>Clostridia</taxon>
        <taxon>Peptostreptococcales</taxon>
        <taxon>Natronincolaceae</taxon>
        <taxon>Alkaliphilus</taxon>
    </lineage>
</organism>
<dbReference type="Pfam" id="PF13789">
    <property type="entry name" value="DUF4181"/>
    <property type="match status" value="1"/>
</dbReference>
<dbReference type="EMBL" id="FMUS01000016">
    <property type="protein sequence ID" value="SCY78371.1"/>
    <property type="molecule type" value="Genomic_DNA"/>
</dbReference>
<dbReference type="Proteomes" id="UP000198636">
    <property type="component" value="Unassembled WGS sequence"/>
</dbReference>
<dbReference type="RefSeq" id="WP_091543823.1">
    <property type="nucleotide sequence ID" value="NZ_FMUS01000016.1"/>
</dbReference>
<proteinExistence type="predicted"/>
<keyword evidence="1" id="KW-0812">Transmembrane</keyword>
<keyword evidence="3" id="KW-1185">Reference proteome</keyword>
<evidence type="ECO:0000313" key="2">
    <source>
        <dbReference type="EMBL" id="SCY78371.1"/>
    </source>
</evidence>
<feature type="transmembrane region" description="Helical" evidence="1">
    <location>
        <begin position="45"/>
        <end position="63"/>
    </location>
</feature>
<gene>
    <name evidence="2" type="ORF">SAMN03080606_02470</name>
</gene>
<keyword evidence="1" id="KW-1133">Transmembrane helix</keyword>
<keyword evidence="1" id="KW-0472">Membrane</keyword>
<reference evidence="2" key="1">
    <citation type="submission" date="2016-10" db="EMBL/GenBank/DDBJ databases">
        <authorList>
            <person name="de Groot N.N."/>
        </authorList>
    </citation>
    <scope>NUCLEOTIDE SEQUENCE [LARGE SCALE GENOMIC DNA]</scope>
    <source>
        <strain evidence="2">DSM 18978</strain>
    </source>
</reference>
<protein>
    <recommendedName>
        <fullName evidence="4">DUF4181 domain-containing protein</fullName>
    </recommendedName>
</protein>
<evidence type="ECO:0008006" key="4">
    <source>
        <dbReference type="Google" id="ProtNLM"/>
    </source>
</evidence>
<feature type="transmembrane region" description="Helical" evidence="1">
    <location>
        <begin position="97"/>
        <end position="117"/>
    </location>
</feature>
<dbReference type="InterPro" id="IPR025441">
    <property type="entry name" value="DUF4181"/>
</dbReference>
<evidence type="ECO:0000256" key="1">
    <source>
        <dbReference type="SAM" id="Phobius"/>
    </source>
</evidence>
<feature type="transmembrane region" description="Helical" evidence="1">
    <location>
        <begin position="69"/>
        <end position="85"/>
    </location>
</feature>
<sequence length="118" mass="14107">MLYIFLVVSTLLFWGFITIVKKNLNMKTKEGLYKHVNRLHRWGEILIIILSLTVLYLIGFVYLRQLKPHYFLMALTALYGFRGFMEWKFEKASNEYITSFLAGIFLLFIFLSVELFFM</sequence>
<accession>A0A1G5IRI0</accession>
<name>A0A1G5IRI0_9FIRM</name>